<protein>
    <submittedName>
        <fullName evidence="4">Sortilin-related receptor</fullName>
    </submittedName>
</protein>
<dbReference type="InterPro" id="IPR036055">
    <property type="entry name" value="LDL_receptor-like_sf"/>
</dbReference>
<dbReference type="Pfam" id="PF00057">
    <property type="entry name" value="Ldl_recept_a"/>
    <property type="match status" value="1"/>
</dbReference>
<keyword evidence="3" id="KW-1133">Transmembrane helix</keyword>
<dbReference type="Proteomes" id="UP000031668">
    <property type="component" value="Unassembled WGS sequence"/>
</dbReference>
<dbReference type="InterPro" id="IPR002172">
    <property type="entry name" value="LDrepeatLR_classA_rpt"/>
</dbReference>
<evidence type="ECO:0000256" key="1">
    <source>
        <dbReference type="ARBA" id="ARBA00023157"/>
    </source>
</evidence>
<feature type="disulfide bond" evidence="2">
    <location>
        <begin position="672"/>
        <end position="690"/>
    </location>
</feature>
<evidence type="ECO:0000313" key="4">
    <source>
        <dbReference type="EMBL" id="KII64470.1"/>
    </source>
</evidence>
<accession>A0A0C2MJE3</accession>
<dbReference type="GO" id="GO:0006892">
    <property type="term" value="P:post-Golgi vesicle-mediated transport"/>
    <property type="evidence" value="ECO:0007669"/>
    <property type="project" value="TreeGrafter"/>
</dbReference>
<dbReference type="EMBL" id="JWZT01004259">
    <property type="protein sequence ID" value="KII64470.1"/>
    <property type="molecule type" value="Genomic_DNA"/>
</dbReference>
<dbReference type="PROSITE" id="PS50068">
    <property type="entry name" value="LDLRA_2"/>
    <property type="match status" value="1"/>
</dbReference>
<dbReference type="SUPFAM" id="SSF57424">
    <property type="entry name" value="LDL receptor-like module"/>
    <property type="match status" value="1"/>
</dbReference>
<dbReference type="OrthoDB" id="6150863at2759"/>
<evidence type="ECO:0000313" key="5">
    <source>
        <dbReference type="Proteomes" id="UP000031668"/>
    </source>
</evidence>
<keyword evidence="3" id="KW-0472">Membrane</keyword>
<keyword evidence="5" id="KW-1185">Reference proteome</keyword>
<dbReference type="CDD" id="cd00112">
    <property type="entry name" value="LDLa"/>
    <property type="match status" value="1"/>
</dbReference>
<dbReference type="InterPro" id="IPR050310">
    <property type="entry name" value="VPS10-sortilin"/>
</dbReference>
<dbReference type="SUPFAM" id="SSF110296">
    <property type="entry name" value="Oligoxyloglucan reducing end-specific cellobiohydrolase"/>
    <property type="match status" value="1"/>
</dbReference>
<dbReference type="AlphaFoldDB" id="A0A0C2MJE3"/>
<sequence>MQSFLKVKYFQFEFGIYYIILVDIENRTCLWTTSFPPFHFVRKACYDSETTDSMKLNFYINRKLEGALLMNHPLENREMKTFTSTNDGRFWFKVKFVRPVGLKPKESVYFDFRLHDPQSVPDNFQWIDIQYEHSGNALQPFITLDGGQIWKAIPQTHSKVVMLNFGTVILLVYVNSNRIIYSFDETATWLGHDVFQNKPTILYIGRVSDSDLKALIVTSEPGVNNLKFTILDFSPIFKFRCDVKHYRQWQFNRHGGYCYRGNNIVISTRNQTIRCVDHLKNHMNVKSACHCTSDDYSCVFNYHSFNDICVIDPQAGITEEPYNCDSKSRYDFYQMGYVRMAHDSCDPHELHLDTNVTASDLCVEHEWTNFLFLFKSKRLFISQLMSDGGHFRKPVSIQVELFLKIDVSAPITYDISQQRIYNFLGNYITQFQTSGIEKAMLYFKKNTMVFMELDPVLSVIIFLNVRKQLRILSLITHFEYLISYDVTGFKYSSYYKIISFVKSKNTFCYCKVFEKPTCTKQKKDILQFYIDLTALKAYFLTSQNDLIIKTFVDTPESLETLKVIPNVSDFSVYDDHLYLLEGKKLMYRNVKQQNKSMLLLNDKFDRLWLHRGTLQSFKHACENLNCQFMCCPTSNNEVECACPLHTKQIDNRCECPPGRPHCMLAYCSGFFCKNSKCLLNNVRCNGVDDCGDASDEAGCSKKCLPTSHMCKNKCISKETVCDAVEVMIGIATKSRRLRGLHIFLIILLCFVVPYPLYLLLRLCYRKLYYRRLRLEYWSHPNYQSSDLETLIEPKMSKTTRIIRS</sequence>
<dbReference type="PANTHER" id="PTHR12106">
    <property type="entry name" value="SORTILIN RELATED"/>
    <property type="match status" value="1"/>
</dbReference>
<dbReference type="InterPro" id="IPR023415">
    <property type="entry name" value="LDLR_class-A_CS"/>
</dbReference>
<feature type="transmembrane region" description="Helical" evidence="3">
    <location>
        <begin position="740"/>
        <end position="764"/>
    </location>
</feature>
<feature type="disulfide bond" evidence="2">
    <location>
        <begin position="684"/>
        <end position="699"/>
    </location>
</feature>
<dbReference type="PANTHER" id="PTHR12106:SF27">
    <property type="entry name" value="SORTILIN-RELATED RECEPTOR"/>
    <property type="match status" value="1"/>
</dbReference>
<name>A0A0C2MJE3_THEKT</name>
<dbReference type="Gene3D" id="4.10.400.10">
    <property type="entry name" value="Low-density Lipoprotein Receptor"/>
    <property type="match status" value="1"/>
</dbReference>
<proteinExistence type="predicted"/>
<evidence type="ECO:0000256" key="3">
    <source>
        <dbReference type="SAM" id="Phobius"/>
    </source>
</evidence>
<dbReference type="PROSITE" id="PS01209">
    <property type="entry name" value="LDLRA_1"/>
    <property type="match status" value="1"/>
</dbReference>
<keyword evidence="4" id="KW-0675">Receptor</keyword>
<comment type="caution">
    <text evidence="4">The sequence shown here is derived from an EMBL/GenBank/DDBJ whole genome shotgun (WGS) entry which is preliminary data.</text>
</comment>
<dbReference type="GO" id="GO:0005794">
    <property type="term" value="C:Golgi apparatus"/>
    <property type="evidence" value="ECO:0007669"/>
    <property type="project" value="TreeGrafter"/>
</dbReference>
<keyword evidence="1 2" id="KW-1015">Disulfide bond</keyword>
<dbReference type="GO" id="GO:0016020">
    <property type="term" value="C:membrane"/>
    <property type="evidence" value="ECO:0007669"/>
    <property type="project" value="TreeGrafter"/>
</dbReference>
<gene>
    <name evidence="4" type="ORF">RF11_03877</name>
</gene>
<evidence type="ECO:0000256" key="2">
    <source>
        <dbReference type="PROSITE-ProRule" id="PRU00124"/>
    </source>
</evidence>
<dbReference type="Gene3D" id="2.120.10.30">
    <property type="entry name" value="TolB, C-terminal domain"/>
    <property type="match status" value="1"/>
</dbReference>
<comment type="caution">
    <text evidence="2">Lacks conserved residue(s) required for the propagation of feature annotation.</text>
</comment>
<keyword evidence="3" id="KW-0812">Transmembrane</keyword>
<reference evidence="4 5" key="1">
    <citation type="journal article" date="2014" name="Genome Biol. Evol.">
        <title>The genome of the myxosporean Thelohanellus kitauei shows adaptations to nutrient acquisition within its fish host.</title>
        <authorList>
            <person name="Yang Y."/>
            <person name="Xiong J."/>
            <person name="Zhou Z."/>
            <person name="Huo F."/>
            <person name="Miao W."/>
            <person name="Ran C."/>
            <person name="Liu Y."/>
            <person name="Zhang J."/>
            <person name="Feng J."/>
            <person name="Wang M."/>
            <person name="Wang M."/>
            <person name="Wang L."/>
            <person name="Yao B."/>
        </authorList>
    </citation>
    <scope>NUCLEOTIDE SEQUENCE [LARGE SCALE GENOMIC DNA]</scope>
    <source>
        <strain evidence="4">Wuqing</strain>
    </source>
</reference>
<dbReference type="SMART" id="SM00192">
    <property type="entry name" value="LDLa"/>
    <property type="match status" value="1"/>
</dbReference>
<dbReference type="InterPro" id="IPR011042">
    <property type="entry name" value="6-blade_b-propeller_TolB-like"/>
</dbReference>
<organism evidence="4 5">
    <name type="scientific">Thelohanellus kitauei</name>
    <name type="common">Myxosporean</name>
    <dbReference type="NCBI Taxonomy" id="669202"/>
    <lineage>
        <taxon>Eukaryota</taxon>
        <taxon>Metazoa</taxon>
        <taxon>Cnidaria</taxon>
        <taxon>Myxozoa</taxon>
        <taxon>Myxosporea</taxon>
        <taxon>Bivalvulida</taxon>
        <taxon>Platysporina</taxon>
        <taxon>Myxobolidae</taxon>
        <taxon>Thelohanellus</taxon>
    </lineage>
</organism>